<organism evidence="2 3">
    <name type="scientific">Gracilimonas mengyeensis</name>
    <dbReference type="NCBI Taxonomy" id="1302730"/>
    <lineage>
        <taxon>Bacteria</taxon>
        <taxon>Pseudomonadati</taxon>
        <taxon>Balneolota</taxon>
        <taxon>Balneolia</taxon>
        <taxon>Balneolales</taxon>
        <taxon>Balneolaceae</taxon>
        <taxon>Gracilimonas</taxon>
    </lineage>
</organism>
<feature type="transmembrane region" description="Helical" evidence="1">
    <location>
        <begin position="141"/>
        <end position="164"/>
    </location>
</feature>
<keyword evidence="1" id="KW-0812">Transmembrane</keyword>
<accession>A0A521ES31</accession>
<feature type="transmembrane region" description="Helical" evidence="1">
    <location>
        <begin position="111"/>
        <end position="129"/>
    </location>
</feature>
<dbReference type="Proteomes" id="UP000317557">
    <property type="component" value="Unassembled WGS sequence"/>
</dbReference>
<evidence type="ECO:0000313" key="3">
    <source>
        <dbReference type="Proteomes" id="UP000317557"/>
    </source>
</evidence>
<dbReference type="PANTHER" id="PTHR32024">
    <property type="entry name" value="TRK SYSTEM POTASSIUM UPTAKE PROTEIN TRKG-RELATED"/>
    <property type="match status" value="1"/>
</dbReference>
<keyword evidence="1" id="KW-0472">Membrane</keyword>
<sequence>MQLPKHWKRLFIELLVQFKQLKKRFRNWFQDVEVELYDLNKVAEPYVHYFNFLLVIMAMASIIASEGFQLPEPYLSWNWYLEFGILSGFILTYVLRLFLTSKRWSLIRSRKFESLLVVLLVLFGFLMLVDQHDVAIYLEDLFGLSRFMPVLVLLTKIYLIILIVIKTIRAAPIIISLKKKPTQLVAYSFVSVIIFGALLLMTPSSTVDGQGLNWIDALFTSTSAVCVTGLIVVDTATHLTFFGQMIVLILI</sequence>
<proteinExistence type="predicted"/>
<protein>
    <submittedName>
        <fullName evidence="2">Uncharacterized protein</fullName>
    </submittedName>
</protein>
<feature type="transmembrane region" description="Helical" evidence="1">
    <location>
        <begin position="184"/>
        <end position="202"/>
    </location>
</feature>
<dbReference type="AlphaFoldDB" id="A0A521ES31"/>
<feature type="transmembrane region" description="Helical" evidence="1">
    <location>
        <begin position="77"/>
        <end position="99"/>
    </location>
</feature>
<dbReference type="EMBL" id="FXTP01000013">
    <property type="protein sequence ID" value="SMO86733.1"/>
    <property type="molecule type" value="Genomic_DNA"/>
</dbReference>
<feature type="transmembrane region" description="Helical" evidence="1">
    <location>
        <begin position="222"/>
        <end position="250"/>
    </location>
</feature>
<name>A0A521ES31_9BACT</name>
<keyword evidence="3" id="KW-1185">Reference proteome</keyword>
<feature type="transmembrane region" description="Helical" evidence="1">
    <location>
        <begin position="46"/>
        <end position="65"/>
    </location>
</feature>
<reference evidence="2 3" key="1">
    <citation type="submission" date="2017-05" db="EMBL/GenBank/DDBJ databases">
        <authorList>
            <person name="Varghese N."/>
            <person name="Submissions S."/>
        </authorList>
    </citation>
    <scope>NUCLEOTIDE SEQUENCE [LARGE SCALE GENOMIC DNA]</scope>
    <source>
        <strain evidence="2 3">DSM 21985</strain>
    </source>
</reference>
<evidence type="ECO:0000256" key="1">
    <source>
        <dbReference type="SAM" id="Phobius"/>
    </source>
</evidence>
<dbReference type="PANTHER" id="PTHR32024:SF1">
    <property type="entry name" value="KTR SYSTEM POTASSIUM UPTAKE PROTEIN B"/>
    <property type="match status" value="1"/>
</dbReference>
<gene>
    <name evidence="2" type="ORF">SAMN06265219_11385</name>
</gene>
<dbReference type="OrthoDB" id="9810952at2"/>
<keyword evidence="1" id="KW-1133">Transmembrane helix</keyword>
<evidence type="ECO:0000313" key="2">
    <source>
        <dbReference type="EMBL" id="SMO86733.1"/>
    </source>
</evidence>
<dbReference type="RefSeq" id="WP_142455382.1">
    <property type="nucleotide sequence ID" value="NZ_FXTP01000013.1"/>
</dbReference>